<dbReference type="AlphaFoldDB" id="A0A222ZGC0"/>
<dbReference type="GO" id="GO:0006878">
    <property type="term" value="P:intracellular copper ion homeostasis"/>
    <property type="evidence" value="ECO:0007669"/>
    <property type="project" value="InterPro"/>
</dbReference>
<name>A0A222ZGC0_9ASPA</name>
<keyword evidence="3" id="KW-0479">Metal-binding</keyword>
<dbReference type="EMBL" id="MF594216">
    <property type="protein sequence ID" value="ASR83110.1"/>
    <property type="molecule type" value="mRNA"/>
</dbReference>
<comment type="function">
    <text evidence="1">Metallothioneins have a high content of cysteine residues that bind various heavy metals.</text>
</comment>
<evidence type="ECO:0000256" key="3">
    <source>
        <dbReference type="ARBA" id="ARBA00022723"/>
    </source>
</evidence>
<evidence type="ECO:0000313" key="5">
    <source>
        <dbReference type="EMBL" id="ASR83110.1"/>
    </source>
</evidence>
<gene>
    <name evidence="5" type="primary">MT3a</name>
</gene>
<accession>A0A222ZGC0</accession>
<comment type="similarity">
    <text evidence="2">Belongs to the metallothionein superfamily. Type 15 family.</text>
</comment>
<keyword evidence="4" id="KW-0480">Metal-thiolate cluster</keyword>
<evidence type="ECO:0000256" key="1">
    <source>
        <dbReference type="ARBA" id="ARBA00002568"/>
    </source>
</evidence>
<sequence>MSSCGNCDCPDKTNCPKKGNTYGVVIVEAEKRTFDEVVEVAAFNENDGKCQCGTNCTCVDCGCGN</sequence>
<evidence type="ECO:0000256" key="2">
    <source>
        <dbReference type="ARBA" id="ARBA00005802"/>
    </source>
</evidence>
<reference evidence="5" key="1">
    <citation type="submission" date="2017-08" db="EMBL/GenBank/DDBJ databases">
        <title>Metallothionein 3a of Dracaena cambodiana.</title>
        <authorList>
            <person name="Ding X."/>
            <person name="Mei W."/>
            <person name="Dai H."/>
        </authorList>
    </citation>
    <scope>NUCLEOTIDE SEQUENCE</scope>
</reference>
<evidence type="ECO:0000256" key="4">
    <source>
        <dbReference type="ARBA" id="ARBA00022851"/>
    </source>
</evidence>
<dbReference type="GO" id="GO:0005507">
    <property type="term" value="F:copper ion binding"/>
    <property type="evidence" value="ECO:0007669"/>
    <property type="project" value="InterPro"/>
</dbReference>
<protein>
    <submittedName>
        <fullName evidence="5">Metallothionein 3a</fullName>
    </submittedName>
</protein>
<organism evidence="5">
    <name type="scientific">Dracaena cambodiana</name>
    <dbReference type="NCBI Taxonomy" id="580341"/>
    <lineage>
        <taxon>Eukaryota</taxon>
        <taxon>Viridiplantae</taxon>
        <taxon>Streptophyta</taxon>
        <taxon>Embryophyta</taxon>
        <taxon>Tracheophyta</taxon>
        <taxon>Spermatophyta</taxon>
        <taxon>Magnoliopsida</taxon>
        <taxon>Liliopsida</taxon>
        <taxon>Asparagales</taxon>
        <taxon>Asparagaceae</taxon>
        <taxon>Nolinoideae</taxon>
        <taxon>Dracaena</taxon>
    </lineage>
</organism>
<dbReference type="PANTHER" id="PTHR33357">
    <property type="entry name" value="METALLOTHIONEIN-LIKE PROTEIN 3"/>
    <property type="match status" value="1"/>
</dbReference>
<proteinExistence type="evidence at transcript level"/>
<dbReference type="PANTHER" id="PTHR33357:SF3">
    <property type="entry name" value="METALLOTHIONEIN-LIKE PROTEIN 3"/>
    <property type="match status" value="1"/>
</dbReference>
<dbReference type="InterPro" id="IPR044671">
    <property type="entry name" value="MT3"/>
</dbReference>
<dbReference type="GO" id="GO:0008270">
    <property type="term" value="F:zinc ion binding"/>
    <property type="evidence" value="ECO:0007669"/>
    <property type="project" value="InterPro"/>
</dbReference>